<evidence type="ECO:0000313" key="8">
    <source>
        <dbReference type="EMBL" id="CUH58901.1"/>
    </source>
</evidence>
<dbReference type="STRING" id="266809.PM03_07850"/>
<evidence type="ECO:0000256" key="1">
    <source>
        <dbReference type="ARBA" id="ARBA00004749"/>
    </source>
</evidence>
<dbReference type="GO" id="GO:0006744">
    <property type="term" value="P:ubiquinone biosynthetic process"/>
    <property type="evidence" value="ECO:0007669"/>
    <property type="project" value="UniProtKB-KW"/>
</dbReference>
<organism evidence="8 9">
    <name type="scientific">Thalassobacter stenotrophicus</name>
    <dbReference type="NCBI Taxonomy" id="266809"/>
    <lineage>
        <taxon>Bacteria</taxon>
        <taxon>Pseudomonadati</taxon>
        <taxon>Pseudomonadota</taxon>
        <taxon>Alphaproteobacteria</taxon>
        <taxon>Rhodobacterales</taxon>
        <taxon>Roseobacteraceae</taxon>
        <taxon>Thalassobacter</taxon>
    </lineage>
</organism>
<dbReference type="Proteomes" id="UP000051298">
    <property type="component" value="Unassembled WGS sequence"/>
</dbReference>
<reference evidence="8 9" key="1">
    <citation type="submission" date="2015-09" db="EMBL/GenBank/DDBJ databases">
        <authorList>
            <consortium name="Swine Surveillance"/>
        </authorList>
    </citation>
    <scope>NUCLEOTIDE SEQUENCE [LARGE SCALE GENOMIC DNA]</scope>
    <source>
        <strain evidence="8 9">CECT 5294</strain>
    </source>
</reference>
<name>A0A0P1EVA7_9RHOB</name>
<comment type="function">
    <text evidence="6">Membrane-associated protein that warps the membrane surface to access and bind aromatic isoprenes with high specificity, including ubiquinone (CoQ) isoprene intermediates and presents them directly to COQ7, therefore facilitating the COQ7-mediated hydroxylase step. Participates in the biosynthesis of coenzyme Q, also named ubiquinone, an essential lipid-soluble electron transporter for aerobic cellular respiration.</text>
</comment>
<evidence type="ECO:0000256" key="4">
    <source>
        <dbReference type="ARBA" id="ARBA00022946"/>
    </source>
</evidence>
<protein>
    <submittedName>
        <fullName evidence="8">RpsU-divergently transcribed protein</fullName>
    </submittedName>
</protein>
<dbReference type="NCBIfam" id="TIGR02396">
    <property type="entry name" value="diverge_rpsU"/>
    <property type="match status" value="1"/>
</dbReference>
<evidence type="ECO:0000259" key="7">
    <source>
        <dbReference type="Pfam" id="PF08511"/>
    </source>
</evidence>
<dbReference type="eggNOG" id="COG5590">
    <property type="taxonomic scope" value="Bacteria"/>
</dbReference>
<dbReference type="AlphaFoldDB" id="A0A0P1EVA7"/>
<evidence type="ECO:0000256" key="2">
    <source>
        <dbReference type="ARBA" id="ARBA00010766"/>
    </source>
</evidence>
<dbReference type="Pfam" id="PF08511">
    <property type="entry name" value="COQ9"/>
    <property type="match status" value="1"/>
</dbReference>
<comment type="similarity">
    <text evidence="2">Belongs to the COQ9 family.</text>
</comment>
<accession>A0A0P1EVA7</accession>
<evidence type="ECO:0000256" key="3">
    <source>
        <dbReference type="ARBA" id="ARBA00022688"/>
    </source>
</evidence>
<dbReference type="PANTHER" id="PTHR21427:SF19">
    <property type="entry name" value="UBIQUINONE BIOSYNTHESIS PROTEIN COQ9, MITOCHONDRIAL"/>
    <property type="match status" value="1"/>
</dbReference>
<proteinExistence type="inferred from homology"/>
<sequence length="230" mass="25382">MTNLTDKMIDAALPHVAFDGWSQATFEAAMEDSGAVPAAAKAAFPRGAVDLALAFHKRGDAQMVAALKTRDLYDMRFRDRVAHAVRLRLELAEPHKEAVRRGTTLFALPLYAADGAKAVWGTCDAIWDTLGDMSEDYNWYTKRSILSAVYGSTVLFWLGDESEDHAATWGFLDRRIDNVMQFEKVKGATLNNPMFAKVFAGPLWALGKVKAPSKLSRSDLPGQWRDPSAS</sequence>
<dbReference type="RefSeq" id="WP_058122240.1">
    <property type="nucleotide sequence ID" value="NZ_CYRX01000007.1"/>
</dbReference>
<evidence type="ECO:0000256" key="5">
    <source>
        <dbReference type="ARBA" id="ARBA00023121"/>
    </source>
</evidence>
<keyword evidence="3" id="KW-0831">Ubiquinone biosynthesis</keyword>
<evidence type="ECO:0000313" key="9">
    <source>
        <dbReference type="Proteomes" id="UP000051298"/>
    </source>
</evidence>
<gene>
    <name evidence="8" type="ORF">THS5294_00181</name>
</gene>
<evidence type="ECO:0000256" key="6">
    <source>
        <dbReference type="ARBA" id="ARBA00058104"/>
    </source>
</evidence>
<dbReference type="InterPro" id="IPR012762">
    <property type="entry name" value="Ubiq_biosynth_COQ9"/>
</dbReference>
<dbReference type="GO" id="GO:0008289">
    <property type="term" value="F:lipid binding"/>
    <property type="evidence" value="ECO:0007669"/>
    <property type="project" value="UniProtKB-KW"/>
</dbReference>
<dbReference type="EMBL" id="CYRX01000007">
    <property type="protein sequence ID" value="CUH58901.1"/>
    <property type="molecule type" value="Genomic_DNA"/>
</dbReference>
<dbReference type="InterPro" id="IPR013718">
    <property type="entry name" value="COQ9_C"/>
</dbReference>
<dbReference type="PANTHER" id="PTHR21427">
    <property type="entry name" value="UBIQUINONE BIOSYNTHESIS PROTEIN COQ9, MITOCHONDRIAL"/>
    <property type="match status" value="1"/>
</dbReference>
<comment type="pathway">
    <text evidence="1">Cofactor biosynthesis; ubiquinone biosynthesis.</text>
</comment>
<feature type="domain" description="COQ9 C-terminal" evidence="7">
    <location>
        <begin position="113"/>
        <end position="183"/>
    </location>
</feature>
<dbReference type="Gene3D" id="1.10.357.10">
    <property type="entry name" value="Tetracycline Repressor, domain 2"/>
    <property type="match status" value="1"/>
</dbReference>
<keyword evidence="5" id="KW-0446">Lipid-binding</keyword>
<keyword evidence="4" id="KW-0809">Transit peptide</keyword>